<comment type="similarity">
    <text evidence="6">Belongs to the peptidase S1 family. CLIP subfamily.</text>
</comment>
<dbReference type="PROSITE" id="PS00135">
    <property type="entry name" value="TRYPSIN_SER"/>
    <property type="match status" value="1"/>
</dbReference>
<evidence type="ECO:0000256" key="9">
    <source>
        <dbReference type="SAM" id="SignalP"/>
    </source>
</evidence>
<evidence type="ECO:0000259" key="10">
    <source>
        <dbReference type="PROSITE" id="PS50240"/>
    </source>
</evidence>
<feature type="compositionally biased region" description="Polar residues" evidence="8">
    <location>
        <begin position="101"/>
        <end position="113"/>
    </location>
</feature>
<dbReference type="PANTHER" id="PTHR24258:SF116">
    <property type="entry name" value="FI16631P1-RELATED"/>
    <property type="match status" value="1"/>
</dbReference>
<evidence type="ECO:0000256" key="4">
    <source>
        <dbReference type="ARBA" id="ARBA00022825"/>
    </source>
</evidence>
<protein>
    <submittedName>
        <fullName evidence="12">Proclotting enzyme</fullName>
    </submittedName>
</protein>
<reference evidence="12" key="1">
    <citation type="submission" date="2021-05" db="EMBL/GenBank/DDBJ databases">
        <authorList>
            <person name="Alioto T."/>
            <person name="Alioto T."/>
            <person name="Gomez Garrido J."/>
        </authorList>
    </citation>
    <scope>NUCLEOTIDE SEQUENCE</scope>
</reference>
<dbReference type="InterPro" id="IPR033116">
    <property type="entry name" value="TRYPSIN_SER"/>
</dbReference>
<accession>A0A8D9EHP9</accession>
<evidence type="ECO:0000256" key="2">
    <source>
        <dbReference type="ARBA" id="ARBA00022729"/>
    </source>
</evidence>
<feature type="compositionally biased region" description="Basic and acidic residues" evidence="8">
    <location>
        <begin position="84"/>
        <end position="99"/>
    </location>
</feature>
<dbReference type="InterPro" id="IPR001314">
    <property type="entry name" value="Peptidase_S1A"/>
</dbReference>
<dbReference type="InterPro" id="IPR001254">
    <property type="entry name" value="Trypsin_dom"/>
</dbReference>
<dbReference type="PRINTS" id="PR00722">
    <property type="entry name" value="CHYMOTRYPSIN"/>
</dbReference>
<feature type="compositionally biased region" description="Low complexity" evidence="8">
    <location>
        <begin position="57"/>
        <end position="66"/>
    </location>
</feature>
<name>A0A8D9EHP9_9HEMI</name>
<evidence type="ECO:0000256" key="3">
    <source>
        <dbReference type="ARBA" id="ARBA00022801"/>
    </source>
</evidence>
<dbReference type="InterPro" id="IPR043504">
    <property type="entry name" value="Peptidase_S1_PA_chymotrypsin"/>
</dbReference>
<dbReference type="SUPFAM" id="SSF50494">
    <property type="entry name" value="Trypsin-like serine proteases"/>
    <property type="match status" value="1"/>
</dbReference>
<keyword evidence="4 7" id="KW-0720">Serine protease</keyword>
<dbReference type="EMBL" id="HBUF01538087">
    <property type="protein sequence ID" value="CAG6754076.1"/>
    <property type="molecule type" value="Transcribed_RNA"/>
</dbReference>
<organism evidence="12">
    <name type="scientific">Cacopsylla melanoneura</name>
    <dbReference type="NCBI Taxonomy" id="428564"/>
    <lineage>
        <taxon>Eukaryota</taxon>
        <taxon>Metazoa</taxon>
        <taxon>Ecdysozoa</taxon>
        <taxon>Arthropoda</taxon>
        <taxon>Hexapoda</taxon>
        <taxon>Insecta</taxon>
        <taxon>Pterygota</taxon>
        <taxon>Neoptera</taxon>
        <taxon>Paraneoptera</taxon>
        <taxon>Hemiptera</taxon>
        <taxon>Sternorrhyncha</taxon>
        <taxon>Psylloidea</taxon>
        <taxon>Psyllidae</taxon>
        <taxon>Psyllinae</taxon>
        <taxon>Cacopsylla</taxon>
    </lineage>
</organism>
<feature type="compositionally biased region" description="Low complexity" evidence="8">
    <location>
        <begin position="114"/>
        <end position="126"/>
    </location>
</feature>
<evidence type="ECO:0000259" key="11">
    <source>
        <dbReference type="PROSITE" id="PS51888"/>
    </source>
</evidence>
<evidence type="ECO:0000256" key="8">
    <source>
        <dbReference type="SAM" id="MobiDB-lite"/>
    </source>
</evidence>
<dbReference type="GO" id="GO:0004252">
    <property type="term" value="F:serine-type endopeptidase activity"/>
    <property type="evidence" value="ECO:0007669"/>
    <property type="project" value="InterPro"/>
</dbReference>
<feature type="domain" description="Peptidase S1" evidence="10">
    <location>
        <begin position="349"/>
        <end position="597"/>
    </location>
</feature>
<dbReference type="CDD" id="cd00190">
    <property type="entry name" value="Tryp_SPc"/>
    <property type="match status" value="1"/>
</dbReference>
<feature type="signal peptide" evidence="9">
    <location>
        <begin position="1"/>
        <end position="24"/>
    </location>
</feature>
<dbReference type="SMART" id="SM00680">
    <property type="entry name" value="CLIP"/>
    <property type="match status" value="1"/>
</dbReference>
<evidence type="ECO:0000256" key="1">
    <source>
        <dbReference type="ARBA" id="ARBA00022670"/>
    </source>
</evidence>
<evidence type="ECO:0000313" key="12">
    <source>
        <dbReference type="EMBL" id="CAG6754076.1"/>
    </source>
</evidence>
<evidence type="ECO:0000256" key="6">
    <source>
        <dbReference type="ARBA" id="ARBA00024195"/>
    </source>
</evidence>
<dbReference type="AlphaFoldDB" id="A0A8D9EHP9"/>
<dbReference type="InterPro" id="IPR018114">
    <property type="entry name" value="TRYPSIN_HIS"/>
</dbReference>
<keyword evidence="2 9" id="KW-0732">Signal</keyword>
<sequence length="608" mass="68740">MYLKSLCFIGIITVFEQLIRVSAAQQRSYSTSYYPRYKRQEYYESKDQFIWAHHSRPNQNSPSQQQELKFPTTQTQQESVYDPSQREEIQYNPSQREELQYNPSQQQELQFPATQSQQDYPQTSQQDEARHFSPHAIATISETLGAINTVGKYLVNYTRSVNSDRADRTMEVKAKEEIPQAIYTISKNVLGRNVTDTIAPIVRPLVSGKVTLSDQTGGGKTCTTPDGTDGFCDDLSNCPQLLLNFSHLRQSLCFKSLFVPGVCCPLKTTLQSSTSDLYTTKRPRPEFSQNLFPPTTTSTTTTTTTTTRRPPQHSLVAQQTFPVQVATMSPNNYVSRSSCGRPDVPKFRVVGGQESLPGRWPWMAAIFLHGTRRTEFWCGGSLIGTRYILTAAHCTKDTRQRPFHAQQFTVRLGDIDLRREDEPSMPETYRVEEVRPHKDFSRVGFYNDIAVLVLDKPVKKNRYTIPLCLPPLIMRNDDFLGKTTTVVGWGTTYYGGKESTVQRQVDLPIWDNSECDKTYFQPITENFICAGLKEGGKDACQGDSGGPLMMKKDGYWMQVGIVSFGNKCGEPGYPGVYTRVTKTWTGLSPIWCKSKSFGKSSNTLATMR</sequence>
<dbReference type="FunFam" id="2.40.10.10:FF:000006">
    <property type="entry name" value="Serine proteinase stubble"/>
    <property type="match status" value="1"/>
</dbReference>
<feature type="chain" id="PRO_5034963032" evidence="9">
    <location>
        <begin position="25"/>
        <end position="608"/>
    </location>
</feature>
<proteinExistence type="inferred from homology"/>
<dbReference type="PROSITE" id="PS00134">
    <property type="entry name" value="TRYPSIN_HIS"/>
    <property type="match status" value="1"/>
</dbReference>
<dbReference type="PANTHER" id="PTHR24258">
    <property type="entry name" value="SERINE PROTEASE-RELATED"/>
    <property type="match status" value="1"/>
</dbReference>
<feature type="region of interest" description="Disordered" evidence="8">
    <location>
        <begin position="277"/>
        <end position="313"/>
    </location>
</feature>
<dbReference type="SMART" id="SM00020">
    <property type="entry name" value="Tryp_SPc"/>
    <property type="match status" value="1"/>
</dbReference>
<feature type="domain" description="Clip" evidence="11">
    <location>
        <begin position="221"/>
        <end position="264"/>
    </location>
</feature>
<evidence type="ECO:0000256" key="5">
    <source>
        <dbReference type="ARBA" id="ARBA00023157"/>
    </source>
</evidence>
<dbReference type="InterPro" id="IPR022700">
    <property type="entry name" value="CLIP"/>
</dbReference>
<keyword evidence="1 7" id="KW-0645">Protease</keyword>
<dbReference type="PROSITE" id="PS51888">
    <property type="entry name" value="CLIP"/>
    <property type="match status" value="1"/>
</dbReference>
<dbReference type="PROSITE" id="PS50240">
    <property type="entry name" value="TRYPSIN_DOM"/>
    <property type="match status" value="1"/>
</dbReference>
<feature type="region of interest" description="Disordered" evidence="8">
    <location>
        <begin position="54"/>
        <end position="129"/>
    </location>
</feature>
<dbReference type="Gene3D" id="2.40.10.10">
    <property type="entry name" value="Trypsin-like serine proteases"/>
    <property type="match status" value="1"/>
</dbReference>
<dbReference type="Pfam" id="PF00089">
    <property type="entry name" value="Trypsin"/>
    <property type="match status" value="1"/>
</dbReference>
<evidence type="ECO:0000256" key="7">
    <source>
        <dbReference type="RuleBase" id="RU363034"/>
    </source>
</evidence>
<dbReference type="GO" id="GO:0006508">
    <property type="term" value="P:proteolysis"/>
    <property type="evidence" value="ECO:0007669"/>
    <property type="project" value="UniProtKB-KW"/>
</dbReference>
<keyword evidence="3 7" id="KW-0378">Hydrolase</keyword>
<feature type="compositionally biased region" description="Low complexity" evidence="8">
    <location>
        <begin position="295"/>
        <end position="307"/>
    </location>
</feature>
<dbReference type="InterPro" id="IPR009003">
    <property type="entry name" value="Peptidase_S1_PA"/>
</dbReference>
<keyword evidence="5" id="KW-1015">Disulfide bond</keyword>